<dbReference type="EMBL" id="JBHIRY010000013">
    <property type="protein sequence ID" value="MFB5761551.1"/>
    <property type="molecule type" value="Genomic_DNA"/>
</dbReference>
<proteinExistence type="predicted"/>
<evidence type="ECO:0000313" key="1">
    <source>
        <dbReference type="EMBL" id="MFB5761551.1"/>
    </source>
</evidence>
<name>A0ABV5C284_9BACL</name>
<protein>
    <submittedName>
        <fullName evidence="1">Dockerin</fullName>
    </submittedName>
</protein>
<evidence type="ECO:0000313" key="2">
    <source>
        <dbReference type="Proteomes" id="UP001580430"/>
    </source>
</evidence>
<dbReference type="PANTHER" id="PTHR35606">
    <property type="entry name" value="CELLULOSE-BINDING FAMILY II PROTEIN"/>
    <property type="match status" value="1"/>
</dbReference>
<dbReference type="PANTHER" id="PTHR35606:SF4">
    <property type="entry name" value="CELLULOSE-BINDING FAMILY II PROTEIN"/>
    <property type="match status" value="1"/>
</dbReference>
<dbReference type="Proteomes" id="UP001580430">
    <property type="component" value="Unassembled WGS sequence"/>
</dbReference>
<keyword evidence="2" id="KW-1185">Reference proteome</keyword>
<comment type="caution">
    <text evidence="1">The sequence shown here is derived from an EMBL/GenBank/DDBJ whole genome shotgun (WGS) entry which is preliminary data.</text>
</comment>
<dbReference type="RefSeq" id="WP_375520695.1">
    <property type="nucleotide sequence ID" value="NZ_JBHIRY010000013.1"/>
</dbReference>
<reference evidence="1 2" key="1">
    <citation type="submission" date="2024-09" db="EMBL/GenBank/DDBJ databases">
        <title>Paenibacillus zeirhizospherea sp. nov., isolated from surface of the maize (Zea mays) roots in a horticulture field, Hungary.</title>
        <authorList>
            <person name="Marton D."/>
            <person name="Farkas M."/>
            <person name="Bedics A."/>
            <person name="Toth E."/>
            <person name="Tancsics A."/>
            <person name="Boka K."/>
            <person name="Marati G."/>
            <person name="Kriszt B."/>
            <person name="Cserhati M."/>
        </authorList>
    </citation>
    <scope>NUCLEOTIDE SEQUENCE [LARGE SCALE GENOMIC DNA]</scope>
    <source>
        <strain evidence="1 2">JCM 18446</strain>
    </source>
</reference>
<gene>
    <name evidence="1" type="ORF">ACE5LO_14230</name>
</gene>
<sequence length="243" mass="27823">MVKEGSTVRRNLIFDQIFAGKGTLNYVVRWQSDKAVTLQQRRDIAAMLQRQVDNWTKQLQGYDGWPYGQIQVKVVGWAVPNANQILNKQSNEIVYTDYIFDELSNTDPRIPAKLPVAPSALSRFEHFNNPNYQYPSGLDKRFDMYLWGTTNFGGGAGGDWGQRMSEDYILSTVNSSTNVIVSHEIGHGFGLPDFYQPQDRPPGGFPVPTIMWAGNSQVITDWDVWMLRYTWSQIKNESSRFRL</sequence>
<dbReference type="SUPFAM" id="SSF55486">
    <property type="entry name" value="Metalloproteases ('zincins'), catalytic domain"/>
    <property type="match status" value="1"/>
</dbReference>
<accession>A0ABV5C284</accession>
<organism evidence="1 2">
    <name type="scientific">Paenibacillus medicaginis</name>
    <dbReference type="NCBI Taxonomy" id="1470560"/>
    <lineage>
        <taxon>Bacteria</taxon>
        <taxon>Bacillati</taxon>
        <taxon>Bacillota</taxon>
        <taxon>Bacilli</taxon>
        <taxon>Bacillales</taxon>
        <taxon>Paenibacillaceae</taxon>
        <taxon>Paenibacillus</taxon>
    </lineage>
</organism>